<gene>
    <name evidence="3" type="ORF">AK830_g10818</name>
</gene>
<dbReference type="Proteomes" id="UP000050424">
    <property type="component" value="Unassembled WGS sequence"/>
</dbReference>
<evidence type="ECO:0000256" key="1">
    <source>
        <dbReference type="SAM" id="MobiDB-lite"/>
    </source>
</evidence>
<evidence type="ECO:0000313" key="3">
    <source>
        <dbReference type="EMBL" id="KPM35754.1"/>
    </source>
</evidence>
<name>A0A0P7ASJ7_9HYPO</name>
<feature type="domain" description="Glyoxalase/fosfomycin resistance/dioxygenase" evidence="2">
    <location>
        <begin position="118"/>
        <end position="256"/>
    </location>
</feature>
<sequence>MWSLPSQITSATMSPAVDFRTPSPTPSLMDGSSPTNSQPEQRTPSPVTPDQVRLGVITSKGFEDLRMALPRPSKETDATPISTHLSTVETQPETTICTMDEHASYRNCRRPDAQPSDFIMISCFDIQRAQTFYSRCFGWTFLGDLNRFDPTDENMMQHGSSPFDLQAMNFFTSDTSAQSHDVTGALIQREEPPHKRCEVQGRAWKEPPTCHFRVTDIGAAADRIEANFGWVKNLRFGIRQGIMDYGEFMDPEGNLFGLVAFHPEVMKQSC</sequence>
<evidence type="ECO:0000259" key="2">
    <source>
        <dbReference type="Pfam" id="PF00903"/>
    </source>
</evidence>
<dbReference type="SUPFAM" id="SSF54593">
    <property type="entry name" value="Glyoxalase/Bleomycin resistance protein/Dihydroxybiphenyl dioxygenase"/>
    <property type="match status" value="1"/>
</dbReference>
<evidence type="ECO:0000313" key="4">
    <source>
        <dbReference type="Proteomes" id="UP000050424"/>
    </source>
</evidence>
<dbReference type="Gene3D" id="3.10.180.10">
    <property type="entry name" value="2,3-Dihydroxybiphenyl 1,2-Dioxygenase, domain 1"/>
    <property type="match status" value="1"/>
</dbReference>
<proteinExistence type="predicted"/>
<keyword evidence="4" id="KW-1185">Reference proteome</keyword>
<feature type="compositionally biased region" description="Polar residues" evidence="1">
    <location>
        <begin position="30"/>
        <end position="45"/>
    </location>
</feature>
<dbReference type="InterPro" id="IPR029068">
    <property type="entry name" value="Glyas_Bleomycin-R_OHBP_Dase"/>
</dbReference>
<dbReference type="InterPro" id="IPR004360">
    <property type="entry name" value="Glyas_Fos-R_dOase_dom"/>
</dbReference>
<protein>
    <recommendedName>
        <fullName evidence="2">Glyoxalase/fosfomycin resistance/dioxygenase domain-containing protein</fullName>
    </recommendedName>
</protein>
<dbReference type="EMBL" id="LKCW01000234">
    <property type="protein sequence ID" value="KPM35754.1"/>
    <property type="molecule type" value="Genomic_DNA"/>
</dbReference>
<dbReference type="OrthoDB" id="4978182at2759"/>
<reference evidence="3 4" key="1">
    <citation type="submission" date="2015-09" db="EMBL/GenBank/DDBJ databases">
        <title>Draft genome of a European isolate of the apple canker pathogen Neonectria ditissima.</title>
        <authorList>
            <person name="Gomez-Cortecero A."/>
            <person name="Harrison R.J."/>
            <person name="Armitage A.D."/>
        </authorList>
    </citation>
    <scope>NUCLEOTIDE SEQUENCE [LARGE SCALE GENOMIC DNA]</scope>
    <source>
        <strain evidence="3 4">R09/05</strain>
    </source>
</reference>
<feature type="region of interest" description="Disordered" evidence="1">
    <location>
        <begin position="1"/>
        <end position="50"/>
    </location>
</feature>
<feature type="compositionally biased region" description="Polar residues" evidence="1">
    <location>
        <begin position="1"/>
        <end position="13"/>
    </location>
</feature>
<organism evidence="3 4">
    <name type="scientific">Neonectria ditissima</name>
    <dbReference type="NCBI Taxonomy" id="78410"/>
    <lineage>
        <taxon>Eukaryota</taxon>
        <taxon>Fungi</taxon>
        <taxon>Dikarya</taxon>
        <taxon>Ascomycota</taxon>
        <taxon>Pezizomycotina</taxon>
        <taxon>Sordariomycetes</taxon>
        <taxon>Hypocreomycetidae</taxon>
        <taxon>Hypocreales</taxon>
        <taxon>Nectriaceae</taxon>
        <taxon>Neonectria</taxon>
    </lineage>
</organism>
<dbReference type="Pfam" id="PF00903">
    <property type="entry name" value="Glyoxalase"/>
    <property type="match status" value="1"/>
</dbReference>
<dbReference type="AlphaFoldDB" id="A0A0P7ASJ7"/>
<accession>A0A0P7ASJ7</accession>
<comment type="caution">
    <text evidence="3">The sequence shown here is derived from an EMBL/GenBank/DDBJ whole genome shotgun (WGS) entry which is preliminary data.</text>
</comment>